<keyword evidence="2 3" id="KW-0802">TPR repeat</keyword>
<feature type="repeat" description="TPR" evidence="3">
    <location>
        <begin position="76"/>
        <end position="109"/>
    </location>
</feature>
<evidence type="ECO:0000313" key="4">
    <source>
        <dbReference type="EMBL" id="SMF44761.1"/>
    </source>
</evidence>
<gene>
    <name evidence="4" type="ORF">SAMN06295900_10778</name>
</gene>
<dbReference type="GeneID" id="95549599"/>
<dbReference type="Gene3D" id="1.25.40.10">
    <property type="entry name" value="Tetratricopeptide repeat domain"/>
    <property type="match status" value="2"/>
</dbReference>
<dbReference type="EMBL" id="FXAH01000007">
    <property type="protein sequence ID" value="SMF44761.1"/>
    <property type="molecule type" value="Genomic_DNA"/>
</dbReference>
<dbReference type="SUPFAM" id="SSF48452">
    <property type="entry name" value="TPR-like"/>
    <property type="match status" value="1"/>
</dbReference>
<dbReference type="InterPro" id="IPR019734">
    <property type="entry name" value="TPR_rpt"/>
</dbReference>
<proteinExistence type="predicted"/>
<dbReference type="Pfam" id="PF00515">
    <property type="entry name" value="TPR_1"/>
    <property type="match status" value="1"/>
</dbReference>
<keyword evidence="5" id="KW-1185">Reference proteome</keyword>
<reference evidence="5" key="1">
    <citation type="submission" date="2017-04" db="EMBL/GenBank/DDBJ databases">
        <authorList>
            <person name="Varghese N."/>
            <person name="Submissions S."/>
        </authorList>
    </citation>
    <scope>NUCLEOTIDE SEQUENCE [LARGE SCALE GENOMIC DNA]</scope>
    <source>
        <strain evidence="5">Ballard 720</strain>
    </source>
</reference>
<evidence type="ECO:0000313" key="5">
    <source>
        <dbReference type="Proteomes" id="UP000192911"/>
    </source>
</evidence>
<dbReference type="Pfam" id="PF13181">
    <property type="entry name" value="TPR_8"/>
    <property type="match status" value="1"/>
</dbReference>
<dbReference type="PROSITE" id="PS50005">
    <property type="entry name" value="TPR"/>
    <property type="match status" value="2"/>
</dbReference>
<dbReference type="PANTHER" id="PTHR44858:SF1">
    <property type="entry name" value="UDP-N-ACETYLGLUCOSAMINE--PEPTIDE N-ACETYLGLUCOSAMINYLTRANSFERASE SPINDLY-RELATED"/>
    <property type="match status" value="1"/>
</dbReference>
<dbReference type="Pfam" id="PF13432">
    <property type="entry name" value="TPR_16"/>
    <property type="match status" value="1"/>
</dbReference>
<dbReference type="Proteomes" id="UP000192911">
    <property type="component" value="Unassembled WGS sequence"/>
</dbReference>
<dbReference type="InterPro" id="IPR050498">
    <property type="entry name" value="Ycf3"/>
</dbReference>
<name>A0A1X7F2L9_TRICW</name>
<dbReference type="AlphaFoldDB" id="A0A1X7F2L9"/>
<evidence type="ECO:0000256" key="2">
    <source>
        <dbReference type="ARBA" id="ARBA00022803"/>
    </source>
</evidence>
<dbReference type="RefSeq" id="WP_158243563.1">
    <property type="nucleotide sequence ID" value="NZ_BSQD01000011.1"/>
</dbReference>
<keyword evidence="1" id="KW-0677">Repeat</keyword>
<feature type="repeat" description="TPR" evidence="3">
    <location>
        <begin position="110"/>
        <end position="143"/>
    </location>
</feature>
<dbReference type="SMART" id="SM00028">
    <property type="entry name" value="TPR"/>
    <property type="match status" value="4"/>
</dbReference>
<accession>A0A1X7F2L9</accession>
<sequence>MSENKIDLSPFCMRARGFLEQQRIDDALALYGDVLQVDPDNALALADRGTVYAMLKKFDLALGDLERAFALGYADVTAYCTIGNIFFQLKQPQKSLEYFNKAIELDASYPFAYYNRSNVLHELGDDKAAIADLEKCLVFNPDENMKQLIVRRLDLLRA</sequence>
<dbReference type="InterPro" id="IPR011990">
    <property type="entry name" value="TPR-like_helical_dom_sf"/>
</dbReference>
<evidence type="ECO:0000256" key="3">
    <source>
        <dbReference type="PROSITE-ProRule" id="PRU00339"/>
    </source>
</evidence>
<organism evidence="4 5">
    <name type="scientific">Trinickia caryophylli</name>
    <name type="common">Paraburkholderia caryophylli</name>
    <dbReference type="NCBI Taxonomy" id="28094"/>
    <lineage>
        <taxon>Bacteria</taxon>
        <taxon>Pseudomonadati</taxon>
        <taxon>Pseudomonadota</taxon>
        <taxon>Betaproteobacteria</taxon>
        <taxon>Burkholderiales</taxon>
        <taxon>Burkholderiaceae</taxon>
        <taxon>Trinickia</taxon>
    </lineage>
</organism>
<protein>
    <submittedName>
        <fullName evidence="4">Tetratricopeptide repeat-containing protein</fullName>
    </submittedName>
</protein>
<dbReference type="PANTHER" id="PTHR44858">
    <property type="entry name" value="TETRATRICOPEPTIDE REPEAT PROTEIN 6"/>
    <property type="match status" value="1"/>
</dbReference>
<evidence type="ECO:0000256" key="1">
    <source>
        <dbReference type="ARBA" id="ARBA00022737"/>
    </source>
</evidence>
<dbReference type="STRING" id="28094.SAMN06295900_10778"/>